<dbReference type="SUPFAM" id="SSF47384">
    <property type="entry name" value="Homodimeric domain of signal transducing histidine kinase"/>
    <property type="match status" value="1"/>
</dbReference>
<dbReference type="RefSeq" id="WP_112085770.1">
    <property type="nucleotide sequence ID" value="NZ_QLSV01000005.1"/>
</dbReference>
<dbReference type="InterPro" id="IPR003661">
    <property type="entry name" value="HisK_dim/P_dom"/>
</dbReference>
<dbReference type="OrthoDB" id="4457677at2"/>
<dbReference type="Proteomes" id="UP000249518">
    <property type="component" value="Unassembled WGS sequence"/>
</dbReference>
<dbReference type="GO" id="GO:0000155">
    <property type="term" value="F:phosphorelay sensor kinase activity"/>
    <property type="evidence" value="ECO:0007669"/>
    <property type="project" value="InterPro"/>
</dbReference>
<feature type="coiled-coil region" evidence="6">
    <location>
        <begin position="334"/>
        <end position="361"/>
    </location>
</feature>
<keyword evidence="7" id="KW-0812">Transmembrane</keyword>
<feature type="domain" description="Histidine kinase" evidence="8">
    <location>
        <begin position="368"/>
        <end position="588"/>
    </location>
</feature>
<dbReference type="Pfam" id="PF00512">
    <property type="entry name" value="HisKA"/>
    <property type="match status" value="1"/>
</dbReference>
<dbReference type="EC" id="2.7.13.3" evidence="2"/>
<keyword evidence="10" id="KW-0808">Transferase</keyword>
<dbReference type="SUPFAM" id="SSF52172">
    <property type="entry name" value="CheY-like"/>
    <property type="match status" value="1"/>
</dbReference>
<dbReference type="InterPro" id="IPR004358">
    <property type="entry name" value="Sig_transdc_His_kin-like_C"/>
</dbReference>
<dbReference type="PROSITE" id="PS50110">
    <property type="entry name" value="RESPONSE_REGULATORY"/>
    <property type="match status" value="1"/>
</dbReference>
<evidence type="ECO:0000259" key="8">
    <source>
        <dbReference type="PROSITE" id="PS50109"/>
    </source>
</evidence>
<dbReference type="Gene3D" id="1.25.40.10">
    <property type="entry name" value="Tetratricopeptide repeat domain"/>
    <property type="match status" value="2"/>
</dbReference>
<proteinExistence type="predicted"/>
<keyword evidence="7" id="KW-1133">Transmembrane helix</keyword>
<dbReference type="InterPro" id="IPR005467">
    <property type="entry name" value="His_kinase_dom"/>
</dbReference>
<dbReference type="CDD" id="cd17546">
    <property type="entry name" value="REC_hyHK_CKI1_RcsC-like"/>
    <property type="match status" value="1"/>
</dbReference>
<dbReference type="Gene3D" id="1.10.287.130">
    <property type="match status" value="1"/>
</dbReference>
<dbReference type="SMART" id="SM00388">
    <property type="entry name" value="HisKA"/>
    <property type="match status" value="1"/>
</dbReference>
<keyword evidence="3 4" id="KW-0597">Phosphoprotein</keyword>
<keyword evidence="5" id="KW-0802">TPR repeat</keyword>
<keyword evidence="10" id="KW-0418">Kinase</keyword>
<evidence type="ECO:0000313" key="10">
    <source>
        <dbReference type="EMBL" id="RAR48585.1"/>
    </source>
</evidence>
<dbReference type="PROSITE" id="PS50005">
    <property type="entry name" value="TPR"/>
    <property type="match status" value="1"/>
</dbReference>
<evidence type="ECO:0000256" key="6">
    <source>
        <dbReference type="SAM" id="Coils"/>
    </source>
</evidence>
<keyword evidence="11" id="KW-1185">Reference proteome</keyword>
<dbReference type="InterPro" id="IPR036097">
    <property type="entry name" value="HisK_dim/P_sf"/>
</dbReference>
<dbReference type="Pfam" id="PF02518">
    <property type="entry name" value="HATPase_c"/>
    <property type="match status" value="1"/>
</dbReference>
<dbReference type="InterPro" id="IPR036890">
    <property type="entry name" value="HATPase_C_sf"/>
</dbReference>
<dbReference type="CDD" id="cd00082">
    <property type="entry name" value="HisKA"/>
    <property type="match status" value="1"/>
</dbReference>
<dbReference type="InterPro" id="IPR011006">
    <property type="entry name" value="CheY-like_superfamily"/>
</dbReference>
<comment type="caution">
    <text evidence="10">The sequence shown here is derived from an EMBL/GenBank/DDBJ whole genome shotgun (WGS) entry which is preliminary data.</text>
</comment>
<evidence type="ECO:0000256" key="5">
    <source>
        <dbReference type="PROSITE-ProRule" id="PRU00339"/>
    </source>
</evidence>
<feature type="modified residue" description="4-aspartylphosphate" evidence="4">
    <location>
        <position position="660"/>
    </location>
</feature>
<dbReference type="FunFam" id="3.30.565.10:FF:000010">
    <property type="entry name" value="Sensor histidine kinase RcsC"/>
    <property type="match status" value="1"/>
</dbReference>
<feature type="transmembrane region" description="Helical" evidence="7">
    <location>
        <begin position="308"/>
        <end position="328"/>
    </location>
</feature>
<comment type="catalytic activity">
    <reaction evidence="1">
        <text>ATP + protein L-histidine = ADP + protein N-phospho-L-histidine.</text>
        <dbReference type="EC" id="2.7.13.3"/>
    </reaction>
</comment>
<evidence type="ECO:0000259" key="9">
    <source>
        <dbReference type="PROSITE" id="PS50110"/>
    </source>
</evidence>
<reference evidence="10 11" key="1">
    <citation type="submission" date="2018-06" db="EMBL/GenBank/DDBJ databases">
        <title>Genomic Encyclopedia of Type Strains, Phase III (KMG-III): the genomes of soil and plant-associated and newly described type strains.</title>
        <authorList>
            <person name="Whitman W."/>
        </authorList>
    </citation>
    <scope>NUCLEOTIDE SEQUENCE [LARGE SCALE GENOMIC DNA]</scope>
    <source>
        <strain evidence="10 11">CGMCC 1.12504</strain>
    </source>
</reference>
<evidence type="ECO:0000256" key="7">
    <source>
        <dbReference type="SAM" id="Phobius"/>
    </source>
</evidence>
<keyword evidence="7" id="KW-0472">Membrane</keyword>
<dbReference type="InterPro" id="IPR003594">
    <property type="entry name" value="HATPase_dom"/>
</dbReference>
<organism evidence="10 11">
    <name type="scientific">Flavobacterium lacus</name>
    <dbReference type="NCBI Taxonomy" id="1353778"/>
    <lineage>
        <taxon>Bacteria</taxon>
        <taxon>Pseudomonadati</taxon>
        <taxon>Bacteroidota</taxon>
        <taxon>Flavobacteriia</taxon>
        <taxon>Flavobacteriales</taxon>
        <taxon>Flavobacteriaceae</taxon>
        <taxon>Flavobacterium</taxon>
    </lineage>
</organism>
<evidence type="ECO:0000256" key="3">
    <source>
        <dbReference type="ARBA" id="ARBA00022553"/>
    </source>
</evidence>
<dbReference type="PROSITE" id="PS50109">
    <property type="entry name" value="HIS_KIN"/>
    <property type="match status" value="1"/>
</dbReference>
<gene>
    <name evidence="10" type="ORF">B0I10_105198</name>
</gene>
<evidence type="ECO:0000256" key="1">
    <source>
        <dbReference type="ARBA" id="ARBA00000085"/>
    </source>
</evidence>
<dbReference type="EMBL" id="QLSV01000005">
    <property type="protein sequence ID" value="RAR48585.1"/>
    <property type="molecule type" value="Genomic_DNA"/>
</dbReference>
<dbReference type="InterPro" id="IPR011990">
    <property type="entry name" value="TPR-like_helical_dom_sf"/>
</dbReference>
<dbReference type="SMART" id="SM00028">
    <property type="entry name" value="TPR"/>
    <property type="match status" value="3"/>
</dbReference>
<dbReference type="Pfam" id="PF00072">
    <property type="entry name" value="Response_reg"/>
    <property type="match status" value="1"/>
</dbReference>
<dbReference type="SMART" id="SM00387">
    <property type="entry name" value="HATPase_c"/>
    <property type="match status" value="1"/>
</dbReference>
<keyword evidence="6" id="KW-0175">Coiled coil</keyword>
<dbReference type="SMART" id="SM00448">
    <property type="entry name" value="REC"/>
    <property type="match status" value="1"/>
</dbReference>
<evidence type="ECO:0000256" key="4">
    <source>
        <dbReference type="PROSITE-ProRule" id="PRU00169"/>
    </source>
</evidence>
<dbReference type="PANTHER" id="PTHR45339">
    <property type="entry name" value="HYBRID SIGNAL TRANSDUCTION HISTIDINE KINASE J"/>
    <property type="match status" value="1"/>
</dbReference>
<accession>A0A328WTG7</accession>
<sequence>MPPKNLLLFIFVLTSYALFSQEDRITKKEVLQLLNSSDSCLYKSDYKNSLTFSRKALNFALQLNDNDLIARSYNTIAGNYEEIVEIDKALEYYDKSVYHFEKAFNDTLKAAVYNNIGNIYFYRKKDFEKGIQFYTKSVEISEKINNIYSIVLSKLNLTSLYFENNQYNQGIIHLDYVEKHQSYIRIIYVKSYFHILLGKKFQHLKQYEKAELNFKEAINIGEKNNSKIYLSDSYHDYSKFLFAIGKHQEAYTFLEKHQFLKNEIFDLEKIKNVKIIGMDIALDESKRELSAINKEKNLQSENLKKTKIIVSLILVFLMLMLFLLYILYRNNIFRKKINDFLEDKNEELKIAKEKAEEASKLKTQFISTISHELRTPLYGVVGITNMLSDEHKELADSPHLNSLKFSARYLLSLVNDLLQINKIEENKVVLENLTMNIYDEINMVSNSLSFIANRNKNKVVTIIDESIPDYLVGDKLRLSQILMNLVSNALKFTQNGEVIIKANLEKRDNTICFVKFEIEDTGVGIAEKDLSKIFDKFVQIDRKEDDYQGAGLGLSIVKKLVNLFKSEIFVESEEGRGTKFTFTIAFDADMSKVNEIINDIKVDLSSDMVYKVLVVEDNKINQMVTRKIMERNNFKTVIVDDGYAAMEALSKEQFDVILMDINMPLINGFDTTRLIRKKGITIPIIALTAFAKDEISEEAISAGMNDVLIKPFEPSKLIYSIETLVKRKMD</sequence>
<name>A0A328WTG7_9FLAO</name>
<dbReference type="InterPro" id="IPR019734">
    <property type="entry name" value="TPR_rpt"/>
</dbReference>
<dbReference type="Gene3D" id="3.30.565.10">
    <property type="entry name" value="Histidine kinase-like ATPase, C-terminal domain"/>
    <property type="match status" value="1"/>
</dbReference>
<dbReference type="InterPro" id="IPR001789">
    <property type="entry name" value="Sig_transdc_resp-reg_receiver"/>
</dbReference>
<dbReference type="CDD" id="cd16922">
    <property type="entry name" value="HATPase_EvgS-ArcB-TorS-like"/>
    <property type="match status" value="1"/>
</dbReference>
<evidence type="ECO:0000256" key="2">
    <source>
        <dbReference type="ARBA" id="ARBA00012438"/>
    </source>
</evidence>
<dbReference type="PANTHER" id="PTHR45339:SF5">
    <property type="entry name" value="HISTIDINE KINASE"/>
    <property type="match status" value="1"/>
</dbReference>
<dbReference type="AlphaFoldDB" id="A0A328WTG7"/>
<dbReference type="PRINTS" id="PR00344">
    <property type="entry name" value="BCTRLSENSOR"/>
</dbReference>
<dbReference type="SUPFAM" id="SSF55874">
    <property type="entry name" value="ATPase domain of HSP90 chaperone/DNA topoisomerase II/histidine kinase"/>
    <property type="match status" value="1"/>
</dbReference>
<feature type="domain" description="Response regulatory" evidence="9">
    <location>
        <begin position="611"/>
        <end position="725"/>
    </location>
</feature>
<protein>
    <recommendedName>
        <fullName evidence="2">histidine kinase</fullName>
        <ecNumber evidence="2">2.7.13.3</ecNumber>
    </recommendedName>
</protein>
<dbReference type="Gene3D" id="3.40.50.2300">
    <property type="match status" value="1"/>
</dbReference>
<feature type="repeat" description="TPR" evidence="5">
    <location>
        <begin position="191"/>
        <end position="224"/>
    </location>
</feature>
<evidence type="ECO:0000313" key="11">
    <source>
        <dbReference type="Proteomes" id="UP000249518"/>
    </source>
</evidence>
<dbReference type="SUPFAM" id="SSF48452">
    <property type="entry name" value="TPR-like"/>
    <property type="match status" value="2"/>
</dbReference>
<dbReference type="Pfam" id="PF13181">
    <property type="entry name" value="TPR_8"/>
    <property type="match status" value="1"/>
</dbReference>